<keyword evidence="2" id="KW-0808">Transferase</keyword>
<keyword evidence="4" id="KW-0418">Kinase</keyword>
<dbReference type="PANTHER" id="PTHR45646:SF11">
    <property type="entry name" value="SERINE_THREONINE-PROTEIN KINASE DOA"/>
    <property type="match status" value="1"/>
</dbReference>
<evidence type="ECO:0000256" key="5">
    <source>
        <dbReference type="ARBA" id="ARBA00022840"/>
    </source>
</evidence>
<protein>
    <recommendedName>
        <fullName evidence="7">Protein kinase domain-containing protein</fullName>
    </recommendedName>
</protein>
<dbReference type="STRING" id="78410.A0A0N8H8P7"/>
<evidence type="ECO:0000256" key="6">
    <source>
        <dbReference type="PROSITE-ProRule" id="PRU10141"/>
    </source>
</evidence>
<evidence type="ECO:0000256" key="4">
    <source>
        <dbReference type="ARBA" id="ARBA00022777"/>
    </source>
</evidence>
<evidence type="ECO:0000256" key="1">
    <source>
        <dbReference type="ARBA" id="ARBA00022527"/>
    </source>
</evidence>
<dbReference type="GO" id="GO:0005634">
    <property type="term" value="C:nucleus"/>
    <property type="evidence" value="ECO:0007669"/>
    <property type="project" value="TreeGrafter"/>
</dbReference>
<evidence type="ECO:0000259" key="7">
    <source>
        <dbReference type="PROSITE" id="PS50011"/>
    </source>
</evidence>
<dbReference type="SMART" id="SM00220">
    <property type="entry name" value="S_TKc"/>
    <property type="match status" value="1"/>
</dbReference>
<sequence length="448" mass="50861">MPGLFRVLPSLGLRRSRFPVIRFFSGNGIEFPRNETHLRWSSSAAKPCQTLASEDSAPRIEYEHIEDIERIERYRSGGYHPVKINDKFQTRYRIVHKLGYGAYSTTWLAYDEQQTRFVAVKIGIADSNAGEIDVLSALNKAQKLSEDSHDKPQASLSEAKEGSYNRLFNADVARALAAQLVLAVASMHAQGFIHGDLHLGNVLLRLPGDFGLLSVQQLYEKYGTPELEPFVRVNGESLPPGVPSHGVKPGWFGKASEKYQLSEANIFLADFGEAFSPSRESRFESHTPLSMRPPEARFEPAKPLSFSSDIWTLACAIWGILGQRSLFDGFLATPDDITSEQVDALGILPPEWWRNWEARGEWFTEAGRPTDQRLARSLDDRFETSMQVPRQKKRMPPFELEERKAIFAMLRSMLTFVPEDRSTASQVLDSEWMVKWALPQYEKIRYTK</sequence>
<organism evidence="8 9">
    <name type="scientific">Neonectria ditissima</name>
    <dbReference type="NCBI Taxonomy" id="78410"/>
    <lineage>
        <taxon>Eukaryota</taxon>
        <taxon>Fungi</taxon>
        <taxon>Dikarya</taxon>
        <taxon>Ascomycota</taxon>
        <taxon>Pezizomycotina</taxon>
        <taxon>Sordariomycetes</taxon>
        <taxon>Hypocreomycetidae</taxon>
        <taxon>Hypocreales</taxon>
        <taxon>Nectriaceae</taxon>
        <taxon>Neonectria</taxon>
    </lineage>
</organism>
<dbReference type="SUPFAM" id="SSF56112">
    <property type="entry name" value="Protein kinase-like (PK-like)"/>
    <property type="match status" value="1"/>
</dbReference>
<keyword evidence="3 6" id="KW-0547">Nucleotide-binding</keyword>
<dbReference type="PROSITE" id="PS00107">
    <property type="entry name" value="PROTEIN_KINASE_ATP"/>
    <property type="match status" value="1"/>
</dbReference>
<dbReference type="AlphaFoldDB" id="A0A0N8H8P7"/>
<dbReference type="InterPro" id="IPR011009">
    <property type="entry name" value="Kinase-like_dom_sf"/>
</dbReference>
<name>A0A0N8H8P7_9HYPO</name>
<dbReference type="InterPro" id="IPR017441">
    <property type="entry name" value="Protein_kinase_ATP_BS"/>
</dbReference>
<dbReference type="Gene3D" id="1.10.510.10">
    <property type="entry name" value="Transferase(Phosphotransferase) domain 1"/>
    <property type="match status" value="1"/>
</dbReference>
<dbReference type="InterPro" id="IPR051175">
    <property type="entry name" value="CLK_kinases"/>
</dbReference>
<keyword evidence="5 6" id="KW-0067">ATP-binding</keyword>
<dbReference type="InterPro" id="IPR000719">
    <property type="entry name" value="Prot_kinase_dom"/>
</dbReference>
<dbReference type="PANTHER" id="PTHR45646">
    <property type="entry name" value="SERINE/THREONINE-PROTEIN KINASE DOA-RELATED"/>
    <property type="match status" value="1"/>
</dbReference>
<feature type="binding site" evidence="6">
    <location>
        <position position="121"/>
    </location>
    <ligand>
        <name>ATP</name>
        <dbReference type="ChEBI" id="CHEBI:30616"/>
    </ligand>
</feature>
<evidence type="ECO:0000313" key="9">
    <source>
        <dbReference type="Proteomes" id="UP000050424"/>
    </source>
</evidence>
<dbReference type="Proteomes" id="UP000050424">
    <property type="component" value="Unassembled WGS sequence"/>
</dbReference>
<dbReference type="EMBL" id="LKCW01000010">
    <property type="protein sequence ID" value="KPM45164.1"/>
    <property type="molecule type" value="Genomic_DNA"/>
</dbReference>
<evidence type="ECO:0000313" key="8">
    <source>
        <dbReference type="EMBL" id="KPM45164.1"/>
    </source>
</evidence>
<dbReference type="GO" id="GO:0005524">
    <property type="term" value="F:ATP binding"/>
    <property type="evidence" value="ECO:0007669"/>
    <property type="project" value="UniProtKB-UniRule"/>
</dbReference>
<reference evidence="8 9" key="1">
    <citation type="submission" date="2015-09" db="EMBL/GenBank/DDBJ databases">
        <title>Draft genome of a European isolate of the apple canker pathogen Neonectria ditissima.</title>
        <authorList>
            <person name="Gomez-Cortecero A."/>
            <person name="Harrison R.J."/>
            <person name="Armitage A.D."/>
        </authorList>
    </citation>
    <scope>NUCLEOTIDE SEQUENCE [LARGE SCALE GENOMIC DNA]</scope>
    <source>
        <strain evidence="8 9">R09/05</strain>
    </source>
</reference>
<evidence type="ECO:0000256" key="3">
    <source>
        <dbReference type="ARBA" id="ARBA00022741"/>
    </source>
</evidence>
<proteinExistence type="predicted"/>
<dbReference type="OrthoDB" id="5979581at2759"/>
<feature type="domain" description="Protein kinase" evidence="7">
    <location>
        <begin position="92"/>
        <end position="433"/>
    </location>
</feature>
<keyword evidence="9" id="KW-1185">Reference proteome</keyword>
<dbReference type="GO" id="GO:0004674">
    <property type="term" value="F:protein serine/threonine kinase activity"/>
    <property type="evidence" value="ECO:0007669"/>
    <property type="project" value="UniProtKB-KW"/>
</dbReference>
<evidence type="ECO:0000256" key="2">
    <source>
        <dbReference type="ARBA" id="ARBA00022679"/>
    </source>
</evidence>
<gene>
    <name evidence="8" type="ORF">AK830_g1413</name>
</gene>
<comment type="caution">
    <text evidence="8">The sequence shown here is derived from an EMBL/GenBank/DDBJ whole genome shotgun (WGS) entry which is preliminary data.</text>
</comment>
<accession>A0A0N8H8P7</accession>
<dbReference type="PROSITE" id="PS50011">
    <property type="entry name" value="PROTEIN_KINASE_DOM"/>
    <property type="match status" value="1"/>
</dbReference>
<dbReference type="GO" id="GO:0043484">
    <property type="term" value="P:regulation of RNA splicing"/>
    <property type="evidence" value="ECO:0007669"/>
    <property type="project" value="TreeGrafter"/>
</dbReference>
<dbReference type="Gene3D" id="3.30.200.20">
    <property type="entry name" value="Phosphorylase Kinase, domain 1"/>
    <property type="match status" value="1"/>
</dbReference>
<keyword evidence="1" id="KW-0723">Serine/threonine-protein kinase</keyword>